<dbReference type="EMBL" id="CM056742">
    <property type="protein sequence ID" value="KAJ8674983.1"/>
    <property type="molecule type" value="Genomic_DNA"/>
</dbReference>
<keyword evidence="2" id="KW-1185">Reference proteome</keyword>
<dbReference type="Proteomes" id="UP001239111">
    <property type="component" value="Chromosome 2"/>
</dbReference>
<comment type="caution">
    <text evidence="1">The sequence shown here is derived from an EMBL/GenBank/DDBJ whole genome shotgun (WGS) entry which is preliminary data.</text>
</comment>
<reference evidence="1" key="1">
    <citation type="submission" date="2023-04" db="EMBL/GenBank/DDBJ databases">
        <title>A chromosome-level genome assembly of the parasitoid wasp Eretmocerus hayati.</title>
        <authorList>
            <person name="Zhong Y."/>
            <person name="Liu S."/>
            <person name="Liu Y."/>
        </authorList>
    </citation>
    <scope>NUCLEOTIDE SEQUENCE</scope>
    <source>
        <strain evidence="1">ZJU_SS_LIU_2023</strain>
    </source>
</reference>
<proteinExistence type="predicted"/>
<protein>
    <submittedName>
        <fullName evidence="1">Uncharacterized protein</fullName>
    </submittedName>
</protein>
<evidence type="ECO:0000313" key="1">
    <source>
        <dbReference type="EMBL" id="KAJ8674983.1"/>
    </source>
</evidence>
<name>A0ACC2NVT6_9HYME</name>
<gene>
    <name evidence="1" type="ORF">QAD02_010769</name>
</gene>
<sequence>MQQQQQPRHRSVDIFWRQAMDPSRRRTGCWWCVRIIKWIPVLFILAIVGWSYYAYVVPLCYYAVQNNVQKVFYLLVFHVLFSLFLWSYWQTTGTDLMKVPDKFRIPASEMEKLIHAENDETHRQILERFAQDLPITNRTMRGDIRFCEQCQLVKPDRAHHCSVCGTCVLKMDHHCPWVNNCVGFHNYKFFVLFLAYALLYCLFIVATSLQYFILFCKGKLEGYGKFHLVFLFFVALMFAISLTSLFFYHCYLILHNRSTLEAFRPPMFRTGKDKDGFSLGKYNNFQEVFGDNTRLWFMPVFTSLGNGVDYPTRSQHQGGSNTYNSMGSTQNSFGDGVAFPERQCDEDRETLLGVDVQPNWGSDETEFGSSSLIDGSRAGGIEIMKGAENSVIRVCKLIMATFRECVIEGLLEKKEYNHLWGPELPNLFCIGDKKTP</sequence>
<evidence type="ECO:0000313" key="2">
    <source>
        <dbReference type="Proteomes" id="UP001239111"/>
    </source>
</evidence>
<organism evidence="1 2">
    <name type="scientific">Eretmocerus hayati</name>
    <dbReference type="NCBI Taxonomy" id="131215"/>
    <lineage>
        <taxon>Eukaryota</taxon>
        <taxon>Metazoa</taxon>
        <taxon>Ecdysozoa</taxon>
        <taxon>Arthropoda</taxon>
        <taxon>Hexapoda</taxon>
        <taxon>Insecta</taxon>
        <taxon>Pterygota</taxon>
        <taxon>Neoptera</taxon>
        <taxon>Endopterygota</taxon>
        <taxon>Hymenoptera</taxon>
        <taxon>Apocrita</taxon>
        <taxon>Proctotrupomorpha</taxon>
        <taxon>Chalcidoidea</taxon>
        <taxon>Aphelinidae</taxon>
        <taxon>Aphelininae</taxon>
        <taxon>Eretmocerus</taxon>
    </lineage>
</organism>
<accession>A0ACC2NVT6</accession>